<dbReference type="RefSeq" id="WP_192623305.1">
    <property type="nucleotide sequence ID" value="NZ_JADBGG010000009.1"/>
</dbReference>
<evidence type="ECO:0000256" key="2">
    <source>
        <dbReference type="ARBA" id="ARBA00004651"/>
    </source>
</evidence>
<evidence type="ECO:0000256" key="4">
    <source>
        <dbReference type="ARBA" id="ARBA00017522"/>
    </source>
</evidence>
<feature type="transmembrane region" description="Helical" evidence="10">
    <location>
        <begin position="87"/>
        <end position="108"/>
    </location>
</feature>
<evidence type="ECO:0000256" key="6">
    <source>
        <dbReference type="ARBA" id="ARBA00022475"/>
    </source>
</evidence>
<proteinExistence type="inferred from homology"/>
<feature type="transmembrane region" description="Helical" evidence="10">
    <location>
        <begin position="139"/>
        <end position="156"/>
    </location>
</feature>
<evidence type="ECO:0000313" key="11">
    <source>
        <dbReference type="EMBL" id="MBE1424839.1"/>
    </source>
</evidence>
<dbReference type="PANTHER" id="PTHR36122">
    <property type="entry name" value="NICOTINAMIDE RIBOSIDE TRANSPORTER PNUC"/>
    <property type="match status" value="1"/>
</dbReference>
<dbReference type="NCBIfam" id="TIGR01528">
    <property type="entry name" value="NMN_trans_PnuC"/>
    <property type="match status" value="1"/>
</dbReference>
<comment type="function">
    <text evidence="1">Required for nicotinamide riboside transport across the inner membrane.</text>
</comment>
<feature type="transmembrane region" description="Helical" evidence="10">
    <location>
        <begin position="50"/>
        <end position="67"/>
    </location>
</feature>
<comment type="subcellular location">
    <subcellularLocation>
        <location evidence="2">Cell membrane</location>
        <topology evidence="2">Multi-pass membrane protein</topology>
    </subcellularLocation>
</comment>
<evidence type="ECO:0000256" key="7">
    <source>
        <dbReference type="ARBA" id="ARBA00022692"/>
    </source>
</evidence>
<comment type="caution">
    <text evidence="11">The sequence shown here is derived from an EMBL/GenBank/DDBJ whole genome shotgun (WGS) entry which is preliminary data.</text>
</comment>
<evidence type="ECO:0000256" key="5">
    <source>
        <dbReference type="ARBA" id="ARBA00022448"/>
    </source>
</evidence>
<gene>
    <name evidence="11" type="ORF">H4684_001478</name>
</gene>
<evidence type="ECO:0000256" key="3">
    <source>
        <dbReference type="ARBA" id="ARBA00006669"/>
    </source>
</evidence>
<comment type="similarity">
    <text evidence="3">Belongs to the nicotinamide ribonucleoside (NR) uptake permease (TC 4.B.1) family.</text>
</comment>
<sequence length="191" mass="21906">MTGIEALAVLFGLLCVWFSIRQNIWCWPTGLIQVTLYIYIFYDVKLYSDLILQVIYVGLQLYGWHHWLHGGKNRDELLLSRLESRHLALWVAAAFAGTGVWGWVMATYTDASVPFWDAFTTVASLIAQWLMIKKKVESWYFWIVVDIVAIGVYAYKSLLLTSGLYMVFLLMATAGLVSWRNDFTSRSESPA</sequence>
<name>A0ABR9H2A5_9BACT</name>
<feature type="transmembrane region" description="Helical" evidence="10">
    <location>
        <begin position="162"/>
        <end position="179"/>
    </location>
</feature>
<keyword evidence="12" id="KW-1185">Reference proteome</keyword>
<evidence type="ECO:0000313" key="12">
    <source>
        <dbReference type="Proteomes" id="UP000639010"/>
    </source>
</evidence>
<evidence type="ECO:0000256" key="8">
    <source>
        <dbReference type="ARBA" id="ARBA00022989"/>
    </source>
</evidence>
<dbReference type="Proteomes" id="UP000639010">
    <property type="component" value="Unassembled WGS sequence"/>
</dbReference>
<accession>A0ABR9H2A5</accession>
<keyword evidence="7 10" id="KW-0812">Transmembrane</keyword>
<evidence type="ECO:0000256" key="10">
    <source>
        <dbReference type="SAM" id="Phobius"/>
    </source>
</evidence>
<keyword evidence="9 10" id="KW-0472">Membrane</keyword>
<dbReference type="PANTHER" id="PTHR36122:SF2">
    <property type="entry name" value="NICOTINAMIDE RIBOSIDE TRANSPORTER PNUC"/>
    <property type="match status" value="1"/>
</dbReference>
<evidence type="ECO:0000256" key="9">
    <source>
        <dbReference type="ARBA" id="ARBA00023136"/>
    </source>
</evidence>
<keyword evidence="6" id="KW-1003">Cell membrane</keyword>
<evidence type="ECO:0000256" key="1">
    <source>
        <dbReference type="ARBA" id="ARBA00002672"/>
    </source>
</evidence>
<dbReference type="Pfam" id="PF04973">
    <property type="entry name" value="NMN_transporter"/>
    <property type="match status" value="1"/>
</dbReference>
<reference evidence="11 12" key="1">
    <citation type="submission" date="2020-10" db="EMBL/GenBank/DDBJ databases">
        <title>Genomic Encyclopedia of Type Strains, Phase IV (KMG-IV): sequencing the most valuable type-strain genomes for metagenomic binning, comparative biology and taxonomic classification.</title>
        <authorList>
            <person name="Goeker M."/>
        </authorList>
    </citation>
    <scope>NUCLEOTIDE SEQUENCE [LARGE SCALE GENOMIC DNA]</scope>
    <source>
        <strain evidence="11 12">DSM 4194</strain>
    </source>
</reference>
<keyword evidence="5" id="KW-0813">Transport</keyword>
<dbReference type="InterPro" id="IPR006419">
    <property type="entry name" value="NMN_transpt_PnuC"/>
</dbReference>
<dbReference type="EMBL" id="JADBGG010000009">
    <property type="protein sequence ID" value="MBE1424839.1"/>
    <property type="molecule type" value="Genomic_DNA"/>
</dbReference>
<keyword evidence="8 10" id="KW-1133">Transmembrane helix</keyword>
<protein>
    <recommendedName>
        <fullName evidence="4">Nicotinamide riboside transporter PnuC</fullName>
    </recommendedName>
</protein>
<organism evidence="11 12">
    <name type="scientific">Desulfomicrobium macestii</name>
    <dbReference type="NCBI Taxonomy" id="90731"/>
    <lineage>
        <taxon>Bacteria</taxon>
        <taxon>Pseudomonadati</taxon>
        <taxon>Thermodesulfobacteriota</taxon>
        <taxon>Desulfovibrionia</taxon>
        <taxon>Desulfovibrionales</taxon>
        <taxon>Desulfomicrobiaceae</taxon>
        <taxon>Desulfomicrobium</taxon>
    </lineage>
</organism>